<sequence>MFFKRKEKKNEKVAQSNLKRNNERAHNDVLIHTAASSVINSSSDYSGYDSSSYSSSCSSHSLSDSGNSYSSSSSCD</sequence>
<evidence type="ECO:0000313" key="3">
    <source>
        <dbReference type="Proteomes" id="UP000092743"/>
    </source>
</evidence>
<dbReference type="Proteomes" id="UP000092743">
    <property type="component" value="Chromosome"/>
</dbReference>
<feature type="region of interest" description="Disordered" evidence="1">
    <location>
        <begin position="1"/>
        <end position="26"/>
    </location>
</feature>
<proteinExistence type="predicted"/>
<feature type="region of interest" description="Disordered" evidence="1">
    <location>
        <begin position="40"/>
        <end position="76"/>
    </location>
</feature>
<organism evidence="2 3">
    <name type="scientific">Bacillus thuringiensis</name>
    <dbReference type="NCBI Taxonomy" id="1428"/>
    <lineage>
        <taxon>Bacteria</taxon>
        <taxon>Bacillati</taxon>
        <taxon>Bacillota</taxon>
        <taxon>Bacilli</taxon>
        <taxon>Bacillales</taxon>
        <taxon>Bacillaceae</taxon>
        <taxon>Bacillus</taxon>
        <taxon>Bacillus cereus group</taxon>
    </lineage>
</organism>
<dbReference type="EMBL" id="CP015350">
    <property type="protein sequence ID" value="ANS51147.1"/>
    <property type="molecule type" value="Genomic_DNA"/>
</dbReference>
<dbReference type="AlphaFoldDB" id="A0A9W3SHA9"/>
<reference evidence="2 3" key="1">
    <citation type="submission" date="2016-04" db="EMBL/GenBank/DDBJ databases">
        <title>High quality genome of the nematocidal Bacillus thuringiensis MYBT18246.</title>
        <authorList>
            <person name="Hollensteiner J."/>
            <person name="Poehlein A."/>
            <person name="Sproeer C."/>
            <person name="Bunk B."/>
            <person name="Rosenstiel P."/>
            <person name="Schulenburg H."/>
            <person name="Liesegang H."/>
        </authorList>
    </citation>
    <scope>NUCLEOTIDE SEQUENCE [LARGE SCALE GENOMIC DNA]</scope>
    <source>
        <strain evidence="2 3">MYBT18246</strain>
    </source>
</reference>
<protein>
    <submittedName>
        <fullName evidence="2">Uncharacterized protein</fullName>
    </submittedName>
</protein>
<name>A0A9W3SHA9_BACTU</name>
<gene>
    <name evidence="2" type="ORF">BT246_58510</name>
</gene>
<evidence type="ECO:0000256" key="1">
    <source>
        <dbReference type="SAM" id="MobiDB-lite"/>
    </source>
</evidence>
<accession>A0A9W3SHA9</accession>
<evidence type="ECO:0000313" key="2">
    <source>
        <dbReference type="EMBL" id="ANS51147.1"/>
    </source>
</evidence>